<dbReference type="PANTHER" id="PTHR42709:SF6">
    <property type="entry name" value="UNDECAPRENYL PHOSPHATE TRANSPORTER A"/>
    <property type="match status" value="1"/>
</dbReference>
<dbReference type="InterPro" id="IPR032816">
    <property type="entry name" value="VTT_dom"/>
</dbReference>
<accession>A0A7W3JID5</accession>
<evidence type="ECO:0000256" key="4">
    <source>
        <dbReference type="ARBA" id="ARBA00022692"/>
    </source>
</evidence>
<sequence>MTSIDASSAVLSASSAPGSLTESGGIVGIASRVIDALGEWGVGLLTFIETIFPPIPSELILPLAGALAGSGDMNLVLLVAVTTLGAYVGALVLYLLGAKLGLERSIRWLSKLPLVDREDFDKAAGWFHRHGRSAVFFGRFIPGVRSLISLPAGADRMPLATFSLFTIVGSAIWNTLLIALGAALGTQYELIDEYAKYLDYVVYAAIVGVIVWLIVRAVLRRRRRDAAVDDVRG</sequence>
<feature type="domain" description="VTT" evidence="8">
    <location>
        <begin position="55"/>
        <end position="182"/>
    </location>
</feature>
<protein>
    <submittedName>
        <fullName evidence="9 10">Membrane protein</fullName>
    </submittedName>
</protein>
<dbReference type="EMBL" id="JACGWW010000002">
    <property type="protein sequence ID" value="MBA8813414.1"/>
    <property type="molecule type" value="Genomic_DNA"/>
</dbReference>
<evidence type="ECO:0000256" key="2">
    <source>
        <dbReference type="ARBA" id="ARBA00010792"/>
    </source>
</evidence>
<keyword evidence="3" id="KW-1003">Cell membrane</keyword>
<dbReference type="PANTHER" id="PTHR42709">
    <property type="entry name" value="ALKALINE PHOSPHATASE LIKE PROTEIN"/>
    <property type="match status" value="1"/>
</dbReference>
<dbReference type="OrthoDB" id="9813426at2"/>
<evidence type="ECO:0000256" key="5">
    <source>
        <dbReference type="ARBA" id="ARBA00022989"/>
    </source>
</evidence>
<evidence type="ECO:0000313" key="10">
    <source>
        <dbReference type="EMBL" id="MBA8813414.1"/>
    </source>
</evidence>
<dbReference type="Proteomes" id="UP000522688">
    <property type="component" value="Unassembled WGS sequence"/>
</dbReference>
<evidence type="ECO:0000256" key="7">
    <source>
        <dbReference type="SAM" id="Phobius"/>
    </source>
</evidence>
<evidence type="ECO:0000256" key="3">
    <source>
        <dbReference type="ARBA" id="ARBA00022475"/>
    </source>
</evidence>
<evidence type="ECO:0000256" key="1">
    <source>
        <dbReference type="ARBA" id="ARBA00004651"/>
    </source>
</evidence>
<feature type="transmembrane region" description="Helical" evidence="7">
    <location>
        <begin position="200"/>
        <end position="219"/>
    </location>
</feature>
<comment type="subcellular location">
    <subcellularLocation>
        <location evidence="1">Cell membrane</location>
        <topology evidence="1">Multi-pass membrane protein</topology>
    </subcellularLocation>
</comment>
<dbReference type="AlphaFoldDB" id="A0A7W3JID5"/>
<feature type="transmembrane region" description="Helical" evidence="7">
    <location>
        <begin position="75"/>
        <end position="97"/>
    </location>
</feature>
<reference evidence="9 11" key="1">
    <citation type="submission" date="2019-07" db="EMBL/GenBank/DDBJ databases">
        <title>Whole genome shotgun sequence of Frigoribacterium faeni NBRC 103066.</title>
        <authorList>
            <person name="Hosoyama A."/>
            <person name="Uohara A."/>
            <person name="Ohji S."/>
            <person name="Ichikawa N."/>
        </authorList>
    </citation>
    <scope>NUCLEOTIDE SEQUENCE [LARGE SCALE GENOMIC DNA]</scope>
    <source>
        <strain evidence="9 11">NBRC 103066</strain>
    </source>
</reference>
<dbReference type="InterPro" id="IPR051311">
    <property type="entry name" value="DedA_domain"/>
</dbReference>
<dbReference type="Proteomes" id="UP000321154">
    <property type="component" value="Unassembled WGS sequence"/>
</dbReference>
<evidence type="ECO:0000256" key="6">
    <source>
        <dbReference type="ARBA" id="ARBA00023136"/>
    </source>
</evidence>
<evidence type="ECO:0000313" key="9">
    <source>
        <dbReference type="EMBL" id="GEK83069.1"/>
    </source>
</evidence>
<comment type="caution">
    <text evidence="10">The sequence shown here is derived from an EMBL/GenBank/DDBJ whole genome shotgun (WGS) entry which is preliminary data.</text>
</comment>
<proteinExistence type="inferred from homology"/>
<dbReference type="EMBL" id="BJUV01000011">
    <property type="protein sequence ID" value="GEK83069.1"/>
    <property type="molecule type" value="Genomic_DNA"/>
</dbReference>
<organism evidence="10 12">
    <name type="scientific">Frigoribacterium faeni</name>
    <dbReference type="NCBI Taxonomy" id="145483"/>
    <lineage>
        <taxon>Bacteria</taxon>
        <taxon>Bacillati</taxon>
        <taxon>Actinomycetota</taxon>
        <taxon>Actinomycetes</taxon>
        <taxon>Micrococcales</taxon>
        <taxon>Microbacteriaceae</taxon>
        <taxon>Frigoribacterium</taxon>
    </lineage>
</organism>
<comment type="similarity">
    <text evidence="2">Belongs to the DedA family.</text>
</comment>
<gene>
    <name evidence="10" type="ORF">FB463_001663</name>
    <name evidence="9" type="ORF">FFA01_13780</name>
</gene>
<feature type="transmembrane region" description="Helical" evidence="7">
    <location>
        <begin position="159"/>
        <end position="180"/>
    </location>
</feature>
<evidence type="ECO:0000259" key="8">
    <source>
        <dbReference type="Pfam" id="PF09335"/>
    </source>
</evidence>
<dbReference type="Pfam" id="PF09335">
    <property type="entry name" value="VTT_dom"/>
    <property type="match status" value="1"/>
</dbReference>
<keyword evidence="4 7" id="KW-0812">Transmembrane</keyword>
<keyword evidence="5 7" id="KW-1133">Transmembrane helix</keyword>
<dbReference type="GO" id="GO:0005886">
    <property type="term" value="C:plasma membrane"/>
    <property type="evidence" value="ECO:0007669"/>
    <property type="project" value="UniProtKB-SubCell"/>
</dbReference>
<reference evidence="10 12" key="2">
    <citation type="submission" date="2020-07" db="EMBL/GenBank/DDBJ databases">
        <title>Sequencing the genomes of 1000 actinobacteria strains.</title>
        <authorList>
            <person name="Klenk H.-P."/>
        </authorList>
    </citation>
    <scope>NUCLEOTIDE SEQUENCE [LARGE SCALE GENOMIC DNA]</scope>
    <source>
        <strain evidence="10 12">DSM 10309</strain>
    </source>
</reference>
<keyword evidence="6 7" id="KW-0472">Membrane</keyword>
<evidence type="ECO:0000313" key="12">
    <source>
        <dbReference type="Proteomes" id="UP000522688"/>
    </source>
</evidence>
<evidence type="ECO:0000313" key="11">
    <source>
        <dbReference type="Proteomes" id="UP000321154"/>
    </source>
</evidence>
<keyword evidence="11" id="KW-1185">Reference proteome</keyword>
<dbReference type="RefSeq" id="WP_146854347.1">
    <property type="nucleotide sequence ID" value="NZ_BAAAHR010000001.1"/>
</dbReference>
<name>A0A7W3JID5_9MICO</name>